<dbReference type="RefSeq" id="WP_109319569.1">
    <property type="nucleotide sequence ID" value="NZ_QFWT01000004.1"/>
</dbReference>
<feature type="signal peptide" evidence="2">
    <location>
        <begin position="1"/>
        <end position="28"/>
    </location>
</feature>
<feature type="chain" id="PRO_5015763109" evidence="2">
    <location>
        <begin position="29"/>
        <end position="430"/>
    </location>
</feature>
<dbReference type="Gene3D" id="3.40.190.10">
    <property type="entry name" value="Periplasmic binding protein-like II"/>
    <property type="match status" value="2"/>
</dbReference>
<dbReference type="SUPFAM" id="SSF53850">
    <property type="entry name" value="Periplasmic binding protein-like II"/>
    <property type="match status" value="1"/>
</dbReference>
<accession>A0A2U3B9W4</accession>
<keyword evidence="1 2" id="KW-0732">Signal</keyword>
<dbReference type="AlphaFoldDB" id="A0A2U3B9W4"/>
<dbReference type="OrthoDB" id="305758at2"/>
<sequence>MNPIRKKAWQRLLLACCGLYAVVTQAHSDELVILTTFSSEPMSELVSEFNQRYPDVNVRLVHRRTQSIIQLLNKRYIHDIDVVLSSSPVLMQHLSDVDRLSANPVIYTLPKALQGFVLPPADQVVTVGYSGAGIIWNSDYLHAHNLPLPTSFSSLTDSQYLGHLTMSTPSRSGTTRLMLESLLARYGWEDGWRIIMNVGANLATVSSRSFGVSDYVAKGQLGIGPTIDSYAFLLQRKMGHIKFRYDNDFTAMPTYVAQLSDGHTPYAQAFIRLLLSPSVQNKIDTISFAKMALDDDLLLSKGLPKLSLATVLQREKLVDHIFDTAITRRLPELQDSWQSLINRRVSARGDVDTLRKLDKLKQQMFSLPVTEAQITELGNKLNHLDNSSDVDQAMIRLMLTEFDHELNRKLTEQGAKVAAELRAIRQAGQR</sequence>
<name>A0A2U3B9W4_9VIBR</name>
<dbReference type="PANTHER" id="PTHR30006:SF25">
    <property type="entry name" value="PHOSPHOGLYCERATE TRANSPORT REGULATORY PROTEIN PGTC"/>
    <property type="match status" value="1"/>
</dbReference>
<protein>
    <submittedName>
        <fullName evidence="3">ABC transporter substrate-binding protein</fullName>
    </submittedName>
</protein>
<dbReference type="Proteomes" id="UP000245362">
    <property type="component" value="Unassembled WGS sequence"/>
</dbReference>
<organism evidence="3 4">
    <name type="scientific">Vibrio albus</name>
    <dbReference type="NCBI Taxonomy" id="2200953"/>
    <lineage>
        <taxon>Bacteria</taxon>
        <taxon>Pseudomonadati</taxon>
        <taxon>Pseudomonadota</taxon>
        <taxon>Gammaproteobacteria</taxon>
        <taxon>Vibrionales</taxon>
        <taxon>Vibrionaceae</taxon>
        <taxon>Vibrio</taxon>
    </lineage>
</organism>
<evidence type="ECO:0000313" key="3">
    <source>
        <dbReference type="EMBL" id="PWI33578.1"/>
    </source>
</evidence>
<keyword evidence="4" id="KW-1185">Reference proteome</keyword>
<proteinExistence type="predicted"/>
<dbReference type="EMBL" id="QFWT01000004">
    <property type="protein sequence ID" value="PWI33578.1"/>
    <property type="molecule type" value="Genomic_DNA"/>
</dbReference>
<gene>
    <name evidence="3" type="ORF">DI392_08920</name>
</gene>
<dbReference type="Pfam" id="PF13343">
    <property type="entry name" value="SBP_bac_6"/>
    <property type="match status" value="1"/>
</dbReference>
<reference evidence="3 4" key="1">
    <citation type="submission" date="2018-05" db="EMBL/GenBank/DDBJ databases">
        <title>Vibrio limimaris sp. nov., isolated from marine sediment.</title>
        <authorList>
            <person name="Li C.-M."/>
        </authorList>
    </citation>
    <scope>NUCLEOTIDE SEQUENCE [LARGE SCALE GENOMIC DNA]</scope>
    <source>
        <strain evidence="3 4">E4404</strain>
    </source>
</reference>
<evidence type="ECO:0000256" key="2">
    <source>
        <dbReference type="SAM" id="SignalP"/>
    </source>
</evidence>
<dbReference type="GO" id="GO:0030288">
    <property type="term" value="C:outer membrane-bounded periplasmic space"/>
    <property type="evidence" value="ECO:0007669"/>
    <property type="project" value="TreeGrafter"/>
</dbReference>
<comment type="caution">
    <text evidence="3">The sequence shown here is derived from an EMBL/GenBank/DDBJ whole genome shotgun (WGS) entry which is preliminary data.</text>
</comment>
<evidence type="ECO:0000313" key="4">
    <source>
        <dbReference type="Proteomes" id="UP000245362"/>
    </source>
</evidence>
<evidence type="ECO:0000256" key="1">
    <source>
        <dbReference type="ARBA" id="ARBA00022729"/>
    </source>
</evidence>
<dbReference type="PANTHER" id="PTHR30006">
    <property type="entry name" value="THIAMINE-BINDING PERIPLASMIC PROTEIN-RELATED"/>
    <property type="match status" value="1"/>
</dbReference>